<dbReference type="Pfam" id="PF13193">
    <property type="entry name" value="AMP-binding_C"/>
    <property type="match status" value="1"/>
</dbReference>
<gene>
    <name evidence="7" type="ORF">KIH74_21790</name>
</gene>
<dbReference type="PANTHER" id="PTHR44845:SF6">
    <property type="entry name" value="BETA-ALANINE-ACTIVATING ENZYME"/>
    <property type="match status" value="1"/>
</dbReference>
<dbReference type="InterPro" id="IPR001031">
    <property type="entry name" value="Thioesterase"/>
</dbReference>
<dbReference type="InterPro" id="IPR020802">
    <property type="entry name" value="TesA-like"/>
</dbReference>
<evidence type="ECO:0000256" key="5">
    <source>
        <dbReference type="SAM" id="Phobius"/>
    </source>
</evidence>
<reference evidence="7 8" key="1">
    <citation type="submission" date="2021-05" db="EMBL/GenBank/DDBJ databases">
        <title>Kineosporia and Streptomyces sp. nov. two new marine actinobacteria isolated from Coral.</title>
        <authorList>
            <person name="Buangrab K."/>
            <person name="Sutthacheep M."/>
            <person name="Yeemin T."/>
            <person name="Harunari E."/>
            <person name="Igarashi Y."/>
            <person name="Kanchanasin P."/>
            <person name="Tanasupawat S."/>
            <person name="Phongsopitanun W."/>
        </authorList>
    </citation>
    <scope>NUCLEOTIDE SEQUENCE [LARGE SCALE GENOMIC DNA]</scope>
    <source>
        <strain evidence="7 8">J2-2</strain>
    </source>
</reference>
<comment type="cofactor">
    <cofactor evidence="1">
        <name>pantetheine 4'-phosphate</name>
        <dbReference type="ChEBI" id="CHEBI:47942"/>
    </cofactor>
</comment>
<dbReference type="InterPro" id="IPR045851">
    <property type="entry name" value="AMP-bd_C_sf"/>
</dbReference>
<dbReference type="Proteomes" id="UP001197247">
    <property type="component" value="Unassembled WGS sequence"/>
</dbReference>
<dbReference type="PROSITE" id="PS50075">
    <property type="entry name" value="CARRIER"/>
    <property type="match status" value="1"/>
</dbReference>
<keyword evidence="3" id="KW-0597">Phosphoprotein</keyword>
<dbReference type="Gene3D" id="3.40.50.1820">
    <property type="entry name" value="alpha/beta hydrolase"/>
    <property type="match status" value="1"/>
</dbReference>
<dbReference type="Gene3D" id="1.10.1200.10">
    <property type="entry name" value="ACP-like"/>
    <property type="match status" value="1"/>
</dbReference>
<dbReference type="EMBL" id="JAHBAY010000009">
    <property type="protein sequence ID" value="MBT0771586.1"/>
    <property type="molecule type" value="Genomic_DNA"/>
</dbReference>
<dbReference type="InterPro" id="IPR020845">
    <property type="entry name" value="AMP-binding_CS"/>
</dbReference>
<evidence type="ECO:0000259" key="6">
    <source>
        <dbReference type="PROSITE" id="PS50075"/>
    </source>
</evidence>
<comment type="caution">
    <text evidence="7">The sequence shown here is derived from an EMBL/GenBank/DDBJ whole genome shotgun (WGS) entry which is preliminary data.</text>
</comment>
<dbReference type="Pfam" id="PF00501">
    <property type="entry name" value="AMP-binding"/>
    <property type="match status" value="1"/>
</dbReference>
<dbReference type="PROSITE" id="PS00455">
    <property type="entry name" value="AMP_BINDING"/>
    <property type="match status" value="1"/>
</dbReference>
<protein>
    <submittedName>
        <fullName evidence="7">AMP-binding protein</fullName>
    </submittedName>
</protein>
<dbReference type="SUPFAM" id="SSF47336">
    <property type="entry name" value="ACP-like"/>
    <property type="match status" value="1"/>
</dbReference>
<keyword evidence="5" id="KW-0812">Transmembrane</keyword>
<feature type="domain" description="Carrier" evidence="6">
    <location>
        <begin position="535"/>
        <end position="613"/>
    </location>
</feature>
<dbReference type="Gene3D" id="3.40.50.12780">
    <property type="entry name" value="N-terminal domain of ligase-like"/>
    <property type="match status" value="1"/>
</dbReference>
<dbReference type="Pfam" id="PF00975">
    <property type="entry name" value="Thioesterase"/>
    <property type="match status" value="1"/>
</dbReference>
<dbReference type="SMART" id="SM00824">
    <property type="entry name" value="PKS_TE"/>
    <property type="match status" value="1"/>
</dbReference>
<dbReference type="InterPro" id="IPR042099">
    <property type="entry name" value="ANL_N_sf"/>
</dbReference>
<keyword evidence="5" id="KW-0472">Membrane</keyword>
<dbReference type="Gene3D" id="3.30.300.30">
    <property type="match status" value="1"/>
</dbReference>
<evidence type="ECO:0000313" key="7">
    <source>
        <dbReference type="EMBL" id="MBT0771586.1"/>
    </source>
</evidence>
<dbReference type="SUPFAM" id="SSF53474">
    <property type="entry name" value="alpha/beta-Hydrolases"/>
    <property type="match status" value="1"/>
</dbReference>
<dbReference type="InterPro" id="IPR036736">
    <property type="entry name" value="ACP-like_sf"/>
</dbReference>
<keyword evidence="8" id="KW-1185">Reference proteome</keyword>
<feature type="transmembrane region" description="Helical" evidence="5">
    <location>
        <begin position="219"/>
        <end position="241"/>
    </location>
</feature>
<name>A0ABS5TKG3_9ACTN</name>
<sequence>MTAGTEQTGRPIEPLEHRHIEAGSAARLRQVVTALPDEVAVHDEVTTLTYREFALRTAVLRRQVAAAVAGTPTERPVALLYSHGAPAVAGLWAVLTSGRPILVLDPRTPPARLRAFVERVDARLCLSDRANADTAAGLVEQVVVDTSDEKPGTQDDLDALWAAAPSPSDIVAYALTSGSTGRPKVVVHEDRMLVREAWAVAHATHCYDADDVVANALPMAFYAGLMAAVAGILVGTTTAMYDIRGRGIRELPEWIDRNRVTIMQASPAILRNLVNGAPNPALLSRLRQVTFAGEAAYGHDLEALRALLPPTCALRNRFGSSETGYCTDYVVDHTHPPLTGALPVGMPMPDIEIEIVDDAGLPVPAGGTGTVTLTGRNLAMEYLGDEKASQAFTPAAGRTDGARTFRSNDVGTLGPDGALRLLGRRDHSVKIRGYLVEPGDVDAALSALPEVRETITIGADKGDGNGGKRLVSYIVSTADRPSAAVARQYLSGVLPAWMVPESIVFLEALPRTDRGKLDRAALPEPPAVKPGRGAENLTEWEEVVRALWCSVLTLPEIGLDDDFFELGGDSLAAESLMSRMASDLGVPQELAQTTVLVQAPTLKQFAERVTRKADAANQTLIPLRATGSRPPLFLFTGGGGLGVTMVPLVRHLPDDQPVFALQAHGLEAKGLPDWSVQSAARRHIRTLREIQPTGPYFIGGHSFGGVLSLEVAHQLRHAGQEVALLVILDSFPPDGKSHVPLEGSPIQRLRGAIGVATTGLVGTPGDDQYWRFWRQSNFLHMRYKGRPYDGDTLVIVAADSEEKDVRRSWTPYLTGTWRLTHVPGDHMSILRDPFAAKTAGLILEQLEPAQERRPAEPRRPRDGARPRMIRPSKAWPDQY</sequence>
<dbReference type="InterPro" id="IPR000873">
    <property type="entry name" value="AMP-dep_synth/lig_dom"/>
</dbReference>
<dbReference type="InterPro" id="IPR025110">
    <property type="entry name" value="AMP-bd_C"/>
</dbReference>
<organism evidence="7 8">
    <name type="scientific">Kineosporia corallincola</name>
    <dbReference type="NCBI Taxonomy" id="2835133"/>
    <lineage>
        <taxon>Bacteria</taxon>
        <taxon>Bacillati</taxon>
        <taxon>Actinomycetota</taxon>
        <taxon>Actinomycetes</taxon>
        <taxon>Kineosporiales</taxon>
        <taxon>Kineosporiaceae</taxon>
        <taxon>Kineosporia</taxon>
    </lineage>
</organism>
<evidence type="ECO:0000256" key="4">
    <source>
        <dbReference type="SAM" id="MobiDB-lite"/>
    </source>
</evidence>
<keyword evidence="5" id="KW-1133">Transmembrane helix</keyword>
<dbReference type="InterPro" id="IPR029058">
    <property type="entry name" value="AB_hydrolase_fold"/>
</dbReference>
<dbReference type="Pfam" id="PF00550">
    <property type="entry name" value="PP-binding"/>
    <property type="match status" value="1"/>
</dbReference>
<accession>A0ABS5TKG3</accession>
<evidence type="ECO:0000313" key="8">
    <source>
        <dbReference type="Proteomes" id="UP001197247"/>
    </source>
</evidence>
<evidence type="ECO:0000256" key="2">
    <source>
        <dbReference type="ARBA" id="ARBA00022450"/>
    </source>
</evidence>
<feature type="region of interest" description="Disordered" evidence="4">
    <location>
        <begin position="846"/>
        <end position="879"/>
    </location>
</feature>
<dbReference type="InterPro" id="IPR009081">
    <property type="entry name" value="PP-bd_ACP"/>
</dbReference>
<dbReference type="PANTHER" id="PTHR44845">
    <property type="entry name" value="CARRIER DOMAIN-CONTAINING PROTEIN"/>
    <property type="match status" value="1"/>
</dbReference>
<feature type="compositionally biased region" description="Basic and acidic residues" evidence="4">
    <location>
        <begin position="849"/>
        <end position="865"/>
    </location>
</feature>
<dbReference type="SUPFAM" id="SSF56801">
    <property type="entry name" value="Acetyl-CoA synthetase-like"/>
    <property type="match status" value="1"/>
</dbReference>
<evidence type="ECO:0000256" key="1">
    <source>
        <dbReference type="ARBA" id="ARBA00001957"/>
    </source>
</evidence>
<proteinExistence type="predicted"/>
<keyword evidence="2" id="KW-0596">Phosphopantetheine</keyword>
<dbReference type="RefSeq" id="WP_214157952.1">
    <property type="nucleotide sequence ID" value="NZ_JAHBAY010000009.1"/>
</dbReference>
<evidence type="ECO:0000256" key="3">
    <source>
        <dbReference type="ARBA" id="ARBA00022553"/>
    </source>
</evidence>